<dbReference type="GO" id="GO:0012505">
    <property type="term" value="C:endomembrane system"/>
    <property type="evidence" value="ECO:0007669"/>
    <property type="project" value="UniProtKB-SubCell"/>
</dbReference>
<dbReference type="Pfam" id="PF04191">
    <property type="entry name" value="PEMT"/>
    <property type="match status" value="1"/>
</dbReference>
<evidence type="ECO:0000256" key="4">
    <source>
        <dbReference type="ARBA" id="ARBA00023136"/>
    </source>
</evidence>
<dbReference type="Proteomes" id="UP000886689">
    <property type="component" value="Unassembled WGS sequence"/>
</dbReference>
<dbReference type="EMBL" id="JADJUC010000017">
    <property type="protein sequence ID" value="MBK8524887.1"/>
    <property type="molecule type" value="Genomic_DNA"/>
</dbReference>
<sequence>MNLPISDLPLFLLGTALLLGFSWKPLRHPGSHGFYRFFAWEAILALVVLHRDYTGGQIISQTLLIVSLLFLALGYGALLLRGRADSARQDGALYGWERTTALITGGIYGLIRHPMYASLLTLDWAMFFRAVSLPGFALATVASLLLQKTAQAEEKECLAYFGEPYSDYMQRTRRYSLPLLESSSSGINHSTPKYRPVTPLLRFPPTPPVPALAAASMPHAQRCRTGAAAWRPAPSRR</sequence>
<evidence type="ECO:0000256" key="5">
    <source>
        <dbReference type="SAM" id="Phobius"/>
    </source>
</evidence>
<evidence type="ECO:0000256" key="3">
    <source>
        <dbReference type="ARBA" id="ARBA00022989"/>
    </source>
</evidence>
<evidence type="ECO:0000256" key="2">
    <source>
        <dbReference type="ARBA" id="ARBA00022692"/>
    </source>
</evidence>
<feature type="transmembrane region" description="Helical" evidence="5">
    <location>
        <begin position="62"/>
        <end position="80"/>
    </location>
</feature>
<comment type="caution">
    <text evidence="6">The sequence shown here is derived from an EMBL/GenBank/DDBJ whole genome shotgun (WGS) entry which is preliminary data.</text>
</comment>
<feature type="transmembrane region" description="Helical" evidence="5">
    <location>
        <begin position="124"/>
        <end position="146"/>
    </location>
</feature>
<keyword evidence="2 5" id="KW-0812">Transmembrane</keyword>
<protein>
    <submittedName>
        <fullName evidence="6">Isoprenylcysteine carboxylmethyltransferase family protein</fullName>
    </submittedName>
</protein>
<dbReference type="InterPro" id="IPR007318">
    <property type="entry name" value="Phopholipid_MeTrfase"/>
</dbReference>
<comment type="subcellular location">
    <subcellularLocation>
        <location evidence="1">Endomembrane system</location>
        <topology evidence="1">Multi-pass membrane protein</topology>
    </subcellularLocation>
</comment>
<accession>A0A9D7K582</accession>
<evidence type="ECO:0000313" key="7">
    <source>
        <dbReference type="Proteomes" id="UP000886689"/>
    </source>
</evidence>
<dbReference type="AlphaFoldDB" id="A0A9D7K582"/>
<organism evidence="6 7">
    <name type="scientific">Candidatus Proximibacter danicus</name>
    <dbReference type="NCBI Taxonomy" id="2954365"/>
    <lineage>
        <taxon>Bacteria</taxon>
        <taxon>Pseudomonadati</taxon>
        <taxon>Pseudomonadota</taxon>
        <taxon>Betaproteobacteria</taxon>
        <taxon>Candidatus Proximibacter</taxon>
    </lineage>
</organism>
<dbReference type="Gene3D" id="1.20.120.1630">
    <property type="match status" value="1"/>
</dbReference>
<gene>
    <name evidence="6" type="ORF">IPL58_12930</name>
</gene>
<reference evidence="6" key="1">
    <citation type="submission" date="2020-10" db="EMBL/GenBank/DDBJ databases">
        <title>Connecting structure to function with the recovery of over 1000 high-quality activated sludge metagenome-assembled genomes encoding full-length rRNA genes using long-read sequencing.</title>
        <authorList>
            <person name="Singleton C.M."/>
            <person name="Petriglieri F."/>
            <person name="Kristensen J.M."/>
            <person name="Kirkegaard R.H."/>
            <person name="Michaelsen T.Y."/>
            <person name="Andersen M.H."/>
            <person name="Karst S.M."/>
            <person name="Dueholm M.S."/>
            <person name="Nielsen P.H."/>
            <person name="Albertsen M."/>
        </authorList>
    </citation>
    <scope>NUCLEOTIDE SEQUENCE</scope>
    <source>
        <strain evidence="6">Hirt_18-Q3-R61-65_BATAC.395</strain>
    </source>
</reference>
<keyword evidence="4 5" id="KW-0472">Membrane</keyword>
<evidence type="ECO:0000313" key="6">
    <source>
        <dbReference type="EMBL" id="MBK8524887.1"/>
    </source>
</evidence>
<name>A0A9D7K582_9PROT</name>
<evidence type="ECO:0000256" key="1">
    <source>
        <dbReference type="ARBA" id="ARBA00004127"/>
    </source>
</evidence>
<keyword evidence="3 5" id="KW-1133">Transmembrane helix</keyword>
<proteinExistence type="predicted"/>